<feature type="domain" description="Glycoside hydrolase family 3 C-terminal" evidence="3">
    <location>
        <begin position="432"/>
        <end position="646"/>
    </location>
</feature>
<dbReference type="InterPro" id="IPR017853">
    <property type="entry name" value="GH"/>
</dbReference>
<organism evidence="4 5">
    <name type="scientific">Bifidobacterium pullorum subsp. gallinarum</name>
    <dbReference type="NCBI Taxonomy" id="78344"/>
    <lineage>
        <taxon>Bacteria</taxon>
        <taxon>Bacillati</taxon>
        <taxon>Actinomycetota</taxon>
        <taxon>Actinomycetes</taxon>
        <taxon>Bifidobacteriales</taxon>
        <taxon>Bifidobacteriaceae</taxon>
        <taxon>Bifidobacterium</taxon>
    </lineage>
</organism>
<dbReference type="PRINTS" id="PR00133">
    <property type="entry name" value="GLHYDRLASE3"/>
</dbReference>
<dbReference type="SUPFAM" id="SSF52279">
    <property type="entry name" value="Beta-D-glucan exohydrolase, C-terminal domain"/>
    <property type="match status" value="1"/>
</dbReference>
<evidence type="ECO:0000259" key="3">
    <source>
        <dbReference type="Pfam" id="PF01915"/>
    </source>
</evidence>
<dbReference type="InterPro" id="IPR001764">
    <property type="entry name" value="Glyco_hydro_3_N"/>
</dbReference>
<gene>
    <name evidence="4" type="ORF">ESN35_03480</name>
</gene>
<proteinExistence type="predicted"/>
<keyword evidence="1 4" id="KW-0378">Hydrolase</keyword>
<dbReference type="InterPro" id="IPR002772">
    <property type="entry name" value="Glyco_hydro_3_C"/>
</dbReference>
<dbReference type="KEGG" id="bgx:ESN35_03480"/>
<dbReference type="Pfam" id="PF00933">
    <property type="entry name" value="Glyco_hydro_3"/>
    <property type="match status" value="1"/>
</dbReference>
<feature type="domain" description="Glycoside hydrolase family 3 N-terminal" evidence="2">
    <location>
        <begin position="84"/>
        <end position="350"/>
    </location>
</feature>
<dbReference type="GO" id="GO:0009251">
    <property type="term" value="P:glucan catabolic process"/>
    <property type="evidence" value="ECO:0007669"/>
    <property type="project" value="TreeGrafter"/>
</dbReference>
<dbReference type="SUPFAM" id="SSF51445">
    <property type="entry name" value="(Trans)glycosidases"/>
    <property type="match status" value="1"/>
</dbReference>
<dbReference type="InterPro" id="IPR051915">
    <property type="entry name" value="Cellulose_Degrad_GH3"/>
</dbReference>
<dbReference type="AlphaFoldDB" id="A0A4P6DSJ6"/>
<dbReference type="GO" id="GO:0008422">
    <property type="term" value="F:beta-glucosidase activity"/>
    <property type="evidence" value="ECO:0007669"/>
    <property type="project" value="TreeGrafter"/>
</dbReference>
<dbReference type="Pfam" id="PF01915">
    <property type="entry name" value="Glyco_hydro_3_C"/>
    <property type="match status" value="1"/>
</dbReference>
<name>A0A4P6DSJ6_9BIFI</name>
<dbReference type="InterPro" id="IPR036962">
    <property type="entry name" value="Glyco_hydro_3_N_sf"/>
</dbReference>
<evidence type="ECO:0000313" key="4">
    <source>
        <dbReference type="EMBL" id="QAY32596.1"/>
    </source>
</evidence>
<dbReference type="EMBL" id="CP035464">
    <property type="protein sequence ID" value="QAY32596.1"/>
    <property type="molecule type" value="Genomic_DNA"/>
</dbReference>
<dbReference type="PANTHER" id="PTHR30620">
    <property type="entry name" value="PERIPLASMIC BETA-GLUCOSIDASE-RELATED"/>
    <property type="match status" value="1"/>
</dbReference>
<dbReference type="Gene3D" id="3.40.50.1700">
    <property type="entry name" value="Glycoside hydrolase family 3 C-terminal domain"/>
    <property type="match status" value="1"/>
</dbReference>
<evidence type="ECO:0000313" key="5">
    <source>
        <dbReference type="Proteomes" id="UP000293589"/>
    </source>
</evidence>
<evidence type="ECO:0000256" key="1">
    <source>
        <dbReference type="ARBA" id="ARBA00022801"/>
    </source>
</evidence>
<evidence type="ECO:0000259" key="2">
    <source>
        <dbReference type="Pfam" id="PF00933"/>
    </source>
</evidence>
<dbReference type="Proteomes" id="UP000293589">
    <property type="component" value="Chromosome"/>
</dbReference>
<reference evidence="4 5" key="1">
    <citation type="submission" date="2019-01" db="EMBL/GenBank/DDBJ databases">
        <title>Complete genome sequence of Bifidobacterium gallinarum CACC 514.</title>
        <authorList>
            <person name="Jung M."/>
        </authorList>
    </citation>
    <scope>NUCLEOTIDE SEQUENCE [LARGE SCALE GENOMIC DNA]</scope>
    <source>
        <strain evidence="4 5">CACC 514</strain>
    </source>
</reference>
<dbReference type="InterPro" id="IPR036881">
    <property type="entry name" value="Glyco_hydro_3_C_sf"/>
</dbReference>
<sequence length="769" mass="81672">MTAQSIDALMSAMSFTEKVGQLNQRLLGWKALTRDGAGRLVVTDELKREIDRWGGLGVLYGLFRADPWSGQHWGNGIRPEERPEAIRLVQEAVLIRSAHGIGALLSEEAPHGHQALGGTILPTNLAMGATFDPEAVRQAQEAVAAELAASGVHIALVSGLDMARDPRWGRCEECFGEDPLMASRMCEAIVTGMQGEDRSRVGRGGVAVVLKHLAAQGEAVGGRNGQSAIIGTHDLHEIHLPPVVAGVKAGALGFMAAYNDIDSVPCCASPWLLQEYLRDELGFDGIVMADGLAVDRLVDMAGSIPASGRAALLAGVDVSLWDQGFASLERYADDEVVVAAVDRSLRRVLELKAMFGLLPEGCNAGADRVPSGSSERIAVGRGSVALPKAEAIAEAIARTRTESRTLAGECLTLLDGAEQWNGIGACLRDDQSDPIIVTGPFADDMACFLGDYTAPLERTQITSVYRQLRERFGERVLLSADGTGLEGADWLNAAAVVAVLGGTSERSYDSAFADNGAAAAVAEHGATCGEGVDLCDVTLPWGQDTLLDRVRELTEAPVVSVVVSGRAHVLTHVLEVSDATLWAGYAGPYGPQAVVEALVGDAGMPGRLPVTLPAYAGAVPIRYNDRQSAEHVYRDAEEPVLLPFGFGEGSLQGVSCEDLKVTASGESLHLHLKLHTDGVTDPGTLNVFVRRVGGTRIPRLAQLVASVYVRDKSRGQWDVDAEVPVAALMDEADRAMRIHLWVGTAIPSDECEVVLERGNADTVYVRQTV</sequence>
<accession>A0A4P6DSJ6</accession>
<dbReference type="RefSeq" id="WP_129237087.1">
    <property type="nucleotide sequence ID" value="NZ_CP035464.1"/>
</dbReference>
<protein>
    <submittedName>
        <fullName evidence="4">Glycoside hydrolase family 3 protein</fullName>
    </submittedName>
</protein>
<dbReference type="PANTHER" id="PTHR30620:SF123">
    <property type="entry name" value="BETA-XYLOSIDASE"/>
    <property type="match status" value="1"/>
</dbReference>
<dbReference type="Gene3D" id="3.20.20.300">
    <property type="entry name" value="Glycoside hydrolase, family 3, N-terminal domain"/>
    <property type="match status" value="1"/>
</dbReference>